<dbReference type="Gene3D" id="3.40.1800.10">
    <property type="entry name" value="His-Me finger endonucleases"/>
    <property type="match status" value="1"/>
</dbReference>
<dbReference type="InterPro" id="IPR044925">
    <property type="entry name" value="His-Me_finger_sf"/>
</dbReference>
<dbReference type="Pfam" id="PF02945">
    <property type="entry name" value="Endonuclease_7"/>
    <property type="match status" value="1"/>
</dbReference>
<reference evidence="1" key="1">
    <citation type="journal article" date="2015" name="Nature">
        <title>Complex archaea that bridge the gap between prokaryotes and eukaryotes.</title>
        <authorList>
            <person name="Spang A."/>
            <person name="Saw J.H."/>
            <person name="Jorgensen S.L."/>
            <person name="Zaremba-Niedzwiedzka K."/>
            <person name="Martijn J."/>
            <person name="Lind A.E."/>
            <person name="van Eijk R."/>
            <person name="Schleper C."/>
            <person name="Guy L."/>
            <person name="Ettema T.J."/>
        </authorList>
    </citation>
    <scope>NUCLEOTIDE SEQUENCE</scope>
</reference>
<accession>A0A0F9SQU9</accession>
<organism evidence="1">
    <name type="scientific">marine sediment metagenome</name>
    <dbReference type="NCBI Taxonomy" id="412755"/>
    <lineage>
        <taxon>unclassified sequences</taxon>
        <taxon>metagenomes</taxon>
        <taxon>ecological metagenomes</taxon>
    </lineage>
</organism>
<comment type="caution">
    <text evidence="1">The sequence shown here is derived from an EMBL/GenBank/DDBJ whole genome shotgun (WGS) entry which is preliminary data.</text>
</comment>
<protein>
    <recommendedName>
        <fullName evidence="2">Recombination endonuclease VII</fullName>
    </recommendedName>
</protein>
<dbReference type="InterPro" id="IPR004211">
    <property type="entry name" value="Endonuclease_7"/>
</dbReference>
<dbReference type="AlphaFoldDB" id="A0A0F9SQU9"/>
<proteinExistence type="predicted"/>
<evidence type="ECO:0008006" key="2">
    <source>
        <dbReference type="Google" id="ProtNLM"/>
    </source>
</evidence>
<dbReference type="EMBL" id="LAZR01000541">
    <property type="protein sequence ID" value="KKN64882.1"/>
    <property type="molecule type" value="Genomic_DNA"/>
</dbReference>
<gene>
    <name evidence="1" type="ORF">LCGC14_0487160</name>
</gene>
<evidence type="ECO:0000313" key="1">
    <source>
        <dbReference type="EMBL" id="KKN64882.1"/>
    </source>
</evidence>
<dbReference type="InterPro" id="IPR038563">
    <property type="entry name" value="Endonuclease_7_sf"/>
</dbReference>
<name>A0A0F9SQU9_9ZZZZ</name>
<sequence>MSMRTKICRGCQIELPLSAFSKHRTSAGKLRPRCRKCESLRHREYYLKNQKQITQRQRKYYHSKPGQEAARKYRVANRDKINHRQRIYRNLGHSQESRRRWKLRYKYGITLERHKQIYTDQGNCCAICKRPLPYNKIHTDHDHRTGEIRGLLCRGCNIGLGGFEDNPKSLRQAINYLRSGYAIK</sequence>
<dbReference type="SUPFAM" id="SSF54060">
    <property type="entry name" value="His-Me finger endonucleases"/>
    <property type="match status" value="1"/>
</dbReference>